<name>A0A1J1IE49_9DIPT</name>
<sequence length="68" mass="7874">MCDETTGLDMFYVFRNRNVKSGCLKCIRRGAPDILTSVNIKLNLFLTKCLTKMFKSESLLSLDLQEYF</sequence>
<keyword evidence="2" id="KW-1185">Reference proteome</keyword>
<protein>
    <submittedName>
        <fullName evidence="1">CLUMA_CG011840, isoform A</fullName>
    </submittedName>
</protein>
<dbReference type="AlphaFoldDB" id="A0A1J1IE49"/>
<evidence type="ECO:0000313" key="2">
    <source>
        <dbReference type="Proteomes" id="UP000183832"/>
    </source>
</evidence>
<dbReference type="EMBL" id="CVRI01000047">
    <property type="protein sequence ID" value="CRK98483.1"/>
    <property type="molecule type" value="Genomic_DNA"/>
</dbReference>
<reference evidence="1 2" key="1">
    <citation type="submission" date="2015-04" db="EMBL/GenBank/DDBJ databases">
        <authorList>
            <person name="Syromyatnikov M.Y."/>
            <person name="Popov V.N."/>
        </authorList>
    </citation>
    <scope>NUCLEOTIDE SEQUENCE [LARGE SCALE GENOMIC DNA]</scope>
</reference>
<accession>A0A1J1IE49</accession>
<evidence type="ECO:0000313" key="1">
    <source>
        <dbReference type="EMBL" id="CRK98483.1"/>
    </source>
</evidence>
<gene>
    <name evidence="1" type="ORF">CLUMA_CG011840</name>
</gene>
<dbReference type="Proteomes" id="UP000183832">
    <property type="component" value="Unassembled WGS sequence"/>
</dbReference>
<organism evidence="1 2">
    <name type="scientific">Clunio marinus</name>
    <dbReference type="NCBI Taxonomy" id="568069"/>
    <lineage>
        <taxon>Eukaryota</taxon>
        <taxon>Metazoa</taxon>
        <taxon>Ecdysozoa</taxon>
        <taxon>Arthropoda</taxon>
        <taxon>Hexapoda</taxon>
        <taxon>Insecta</taxon>
        <taxon>Pterygota</taxon>
        <taxon>Neoptera</taxon>
        <taxon>Endopterygota</taxon>
        <taxon>Diptera</taxon>
        <taxon>Nematocera</taxon>
        <taxon>Chironomoidea</taxon>
        <taxon>Chironomidae</taxon>
        <taxon>Clunio</taxon>
    </lineage>
</organism>
<proteinExistence type="predicted"/>